<reference evidence="2 3" key="1">
    <citation type="submission" date="2019-05" db="EMBL/GenBank/DDBJ databases">
        <title>Genomes sequences of two Nocardia cyriacigeorgica environmental isolates, type strains Nocardia asteroides ATCC 19247 and Nocardia cyriacigeorgica DSM 44484.</title>
        <authorList>
            <person name="Vautrin F."/>
            <person name="Bergeron E."/>
            <person name="Dubost A."/>
            <person name="Abrouk D."/>
            <person name="Rodriguez Nava V."/>
            <person name="Pujic P."/>
        </authorList>
    </citation>
    <scope>NUCLEOTIDE SEQUENCE [LARGE SCALE GENOMIC DNA]</scope>
    <source>
        <strain evidence="2 3">EML 1456</strain>
    </source>
</reference>
<sequence>MITRPDSELRRKGSGYRILASITVGLVASVSGAMLLGRSWSACGVGQNSANAYALLFVDIPVLFLVSGAWWYTVGAVAIRRSNGPGVRFAVAPTIGLLGVLVIVWIAFSWRHNPTGDYPATVCGLDNLPPWWPAWIPA</sequence>
<proteinExistence type="predicted"/>
<gene>
    <name evidence="2" type="ORF">FEK35_28225</name>
</gene>
<dbReference type="AlphaFoldDB" id="A0A5R8P6H5"/>
<protein>
    <submittedName>
        <fullName evidence="2">Uncharacterized protein</fullName>
    </submittedName>
</protein>
<comment type="caution">
    <text evidence="2">The sequence shown here is derived from an EMBL/GenBank/DDBJ whole genome shotgun (WGS) entry which is preliminary data.</text>
</comment>
<feature type="transmembrane region" description="Helical" evidence="1">
    <location>
        <begin position="86"/>
        <end position="108"/>
    </location>
</feature>
<keyword evidence="1" id="KW-1133">Transmembrane helix</keyword>
<organism evidence="2 3">
    <name type="scientific">Nocardia cyriacigeorgica</name>
    <dbReference type="NCBI Taxonomy" id="135487"/>
    <lineage>
        <taxon>Bacteria</taxon>
        <taxon>Bacillati</taxon>
        <taxon>Actinomycetota</taxon>
        <taxon>Actinomycetes</taxon>
        <taxon>Mycobacteriales</taxon>
        <taxon>Nocardiaceae</taxon>
        <taxon>Nocardia</taxon>
    </lineage>
</organism>
<dbReference type="RefSeq" id="WP_138458786.1">
    <property type="nucleotide sequence ID" value="NZ_VBUU01000043.1"/>
</dbReference>
<dbReference type="OrthoDB" id="3827993at2"/>
<keyword evidence="1" id="KW-0472">Membrane</keyword>
<dbReference type="Proteomes" id="UP000308349">
    <property type="component" value="Unassembled WGS sequence"/>
</dbReference>
<keyword evidence="1" id="KW-0812">Transmembrane</keyword>
<name>A0A5R8P6H5_9NOCA</name>
<evidence type="ECO:0000313" key="3">
    <source>
        <dbReference type="Proteomes" id="UP000308349"/>
    </source>
</evidence>
<feature type="transmembrane region" description="Helical" evidence="1">
    <location>
        <begin position="18"/>
        <end position="40"/>
    </location>
</feature>
<accession>A0A5R8P6H5</accession>
<evidence type="ECO:0000256" key="1">
    <source>
        <dbReference type="SAM" id="Phobius"/>
    </source>
</evidence>
<dbReference type="EMBL" id="VBUU01000043">
    <property type="protein sequence ID" value="TLF96639.1"/>
    <property type="molecule type" value="Genomic_DNA"/>
</dbReference>
<evidence type="ECO:0000313" key="2">
    <source>
        <dbReference type="EMBL" id="TLF96639.1"/>
    </source>
</evidence>
<feature type="transmembrane region" description="Helical" evidence="1">
    <location>
        <begin position="52"/>
        <end position="74"/>
    </location>
</feature>